<feature type="compositionally biased region" description="Basic and acidic residues" evidence="2">
    <location>
        <begin position="30"/>
        <end position="41"/>
    </location>
</feature>
<organism evidence="3 4">
    <name type="scientific">Phialocephala subalpina</name>
    <dbReference type="NCBI Taxonomy" id="576137"/>
    <lineage>
        <taxon>Eukaryota</taxon>
        <taxon>Fungi</taxon>
        <taxon>Dikarya</taxon>
        <taxon>Ascomycota</taxon>
        <taxon>Pezizomycotina</taxon>
        <taxon>Leotiomycetes</taxon>
        <taxon>Helotiales</taxon>
        <taxon>Mollisiaceae</taxon>
        <taxon>Phialocephala</taxon>
        <taxon>Phialocephala fortinii species complex</taxon>
    </lineage>
</organism>
<feature type="region of interest" description="Disordered" evidence="2">
    <location>
        <begin position="64"/>
        <end position="97"/>
    </location>
</feature>
<evidence type="ECO:0000256" key="2">
    <source>
        <dbReference type="SAM" id="MobiDB-lite"/>
    </source>
</evidence>
<keyword evidence="4" id="KW-1185">Reference proteome</keyword>
<proteinExistence type="predicted"/>
<feature type="coiled-coil region" evidence="1">
    <location>
        <begin position="181"/>
        <end position="233"/>
    </location>
</feature>
<dbReference type="Proteomes" id="UP000184330">
    <property type="component" value="Unassembled WGS sequence"/>
</dbReference>
<reference evidence="3 4" key="1">
    <citation type="submission" date="2016-03" db="EMBL/GenBank/DDBJ databases">
        <authorList>
            <person name="Ploux O."/>
        </authorList>
    </citation>
    <scope>NUCLEOTIDE SEQUENCE [LARGE SCALE GENOMIC DNA]</scope>
    <source>
        <strain evidence="3 4">UAMH 11012</strain>
    </source>
</reference>
<evidence type="ECO:0000313" key="3">
    <source>
        <dbReference type="EMBL" id="CZR61755.1"/>
    </source>
</evidence>
<keyword evidence="1" id="KW-0175">Coiled coil</keyword>
<dbReference type="EMBL" id="FJOG01000019">
    <property type="protein sequence ID" value="CZR61755.1"/>
    <property type="molecule type" value="Genomic_DNA"/>
</dbReference>
<name>A0A1L7X9P6_9HELO</name>
<evidence type="ECO:0000313" key="4">
    <source>
        <dbReference type="Proteomes" id="UP000184330"/>
    </source>
</evidence>
<dbReference type="OrthoDB" id="10037289at2759"/>
<evidence type="ECO:0000256" key="1">
    <source>
        <dbReference type="SAM" id="Coils"/>
    </source>
</evidence>
<gene>
    <name evidence="3" type="ORF">PAC_11652</name>
</gene>
<dbReference type="AlphaFoldDB" id="A0A1L7X9P6"/>
<accession>A0A1L7X9P6</accession>
<protein>
    <submittedName>
        <fullName evidence="3">Uncharacterized protein</fullName>
    </submittedName>
</protein>
<sequence>MPPKRKVPLAMADANANNVPSAKKPTIRKTAAEKAGEAADGKVYKYSDPSTMVNQEPVPVTFLLWPSNDEEKSEDEEDEEDDDIEFDEPRPEPGSLQEQLDIIENERNMAYTEAFNAYVKDKVCISSEEIYDLKEKICAPFKKRADQAREAFVKAGLMTVNEAKAIQGVSEEDRKVKQRGKRNFQEKLNDFQRECNAAIDKALEKEKAGSITHTEAQARITKAKEKLSNKIKKAKEGVVQWASTWLKVEDVKDMQPNIKLDENGKEIPKPKSVAQLREEAEKAAFVPPRVVTDEGVPVSKAGMKKAFEIREEVDKRDPDLHAMYIYNDFAGYGITEVMDNVLAEFNKVIFKKEVSPIEKWTIVEGLVTYLYMEDHTPWMMNDDPDAIQEVLNMFGIMYITTLEMLHESNLLPTSPTAPLPDNIGIMTLLLLNFLTTICTDFHLPWLHEIVRAADKYGVILTIPSPERISITQSQLERWRAERRVTKGLAWKGKYQRFKKEHPGGKYYDITQMSAAEKAKYKFSGTSDSGSGEDDDE</sequence>
<feature type="compositionally biased region" description="Acidic residues" evidence="2">
    <location>
        <begin position="71"/>
        <end position="86"/>
    </location>
</feature>
<feature type="region of interest" description="Disordered" evidence="2">
    <location>
        <begin position="1"/>
        <end position="41"/>
    </location>
</feature>